<protein>
    <submittedName>
        <fullName evidence="1">Uncharacterized protein</fullName>
    </submittedName>
</protein>
<dbReference type="Proteomes" id="UP000887013">
    <property type="component" value="Unassembled WGS sequence"/>
</dbReference>
<dbReference type="AlphaFoldDB" id="A0A8X6U6S0"/>
<organism evidence="1 2">
    <name type="scientific">Nephila pilipes</name>
    <name type="common">Giant wood spider</name>
    <name type="synonym">Nephila maculata</name>
    <dbReference type="NCBI Taxonomy" id="299642"/>
    <lineage>
        <taxon>Eukaryota</taxon>
        <taxon>Metazoa</taxon>
        <taxon>Ecdysozoa</taxon>
        <taxon>Arthropoda</taxon>
        <taxon>Chelicerata</taxon>
        <taxon>Arachnida</taxon>
        <taxon>Araneae</taxon>
        <taxon>Araneomorphae</taxon>
        <taxon>Entelegynae</taxon>
        <taxon>Araneoidea</taxon>
        <taxon>Nephilidae</taxon>
        <taxon>Nephila</taxon>
    </lineage>
</organism>
<comment type="caution">
    <text evidence="1">The sequence shown here is derived from an EMBL/GenBank/DDBJ whole genome shotgun (WGS) entry which is preliminary data.</text>
</comment>
<evidence type="ECO:0000313" key="1">
    <source>
        <dbReference type="EMBL" id="GFT80094.1"/>
    </source>
</evidence>
<accession>A0A8X6U6S0</accession>
<dbReference type="EMBL" id="BMAW01022874">
    <property type="protein sequence ID" value="GFT80094.1"/>
    <property type="molecule type" value="Genomic_DNA"/>
</dbReference>
<reference evidence="1" key="1">
    <citation type="submission" date="2020-08" db="EMBL/GenBank/DDBJ databases">
        <title>Multicomponent nature underlies the extraordinary mechanical properties of spider dragline silk.</title>
        <authorList>
            <person name="Kono N."/>
            <person name="Nakamura H."/>
            <person name="Mori M."/>
            <person name="Yoshida Y."/>
            <person name="Ohtoshi R."/>
            <person name="Malay A.D."/>
            <person name="Moran D.A.P."/>
            <person name="Tomita M."/>
            <person name="Numata K."/>
            <person name="Arakawa K."/>
        </authorList>
    </citation>
    <scope>NUCLEOTIDE SEQUENCE</scope>
</reference>
<sequence length="142" mass="15753">MLKFIDIRSVESPRKGQQISESEFFPVLNTDSSINKRPLNNENLDTNLGSLTIFAPCSHSNILKATQTNGVGEKKKANFVGGSGKRSFPRTIPEVAMEVRAEIPRTGMSTGDEEMRKRVFNALLDRIVDASQIISKKLPFSL</sequence>
<name>A0A8X6U6S0_NEPPI</name>
<gene>
    <name evidence="1" type="ORF">NPIL_188581</name>
</gene>
<proteinExistence type="predicted"/>
<keyword evidence="2" id="KW-1185">Reference proteome</keyword>
<evidence type="ECO:0000313" key="2">
    <source>
        <dbReference type="Proteomes" id="UP000887013"/>
    </source>
</evidence>